<dbReference type="AlphaFoldDB" id="A0A8X6YX06"/>
<accession>A0A8X6YX06</accession>
<protein>
    <submittedName>
        <fullName evidence="1">Uncharacterized protein</fullName>
    </submittedName>
</protein>
<evidence type="ECO:0000313" key="2">
    <source>
        <dbReference type="Proteomes" id="UP000886998"/>
    </source>
</evidence>
<sequence length="90" mass="10722">MIFDEVYTTDHKIFVHLHHQLTNTQWFFPTIHNESRTNSMNASYRRDHARSSTEESKFKQVSFSTAHSDFLQQHLEQKQYAFLPSESSET</sequence>
<name>A0A8X6YX06_9ARAC</name>
<reference evidence="1" key="1">
    <citation type="submission" date="2020-08" db="EMBL/GenBank/DDBJ databases">
        <title>Multicomponent nature underlies the extraordinary mechanical properties of spider dragline silk.</title>
        <authorList>
            <person name="Kono N."/>
            <person name="Nakamura H."/>
            <person name="Mori M."/>
            <person name="Yoshida Y."/>
            <person name="Ohtoshi R."/>
            <person name="Malay A.D."/>
            <person name="Moran D.A.P."/>
            <person name="Tomita M."/>
            <person name="Numata K."/>
            <person name="Arakawa K."/>
        </authorList>
    </citation>
    <scope>NUCLEOTIDE SEQUENCE</scope>
</reference>
<gene>
    <name evidence="1" type="ORF">TNIN_336051</name>
</gene>
<keyword evidence="2" id="KW-1185">Reference proteome</keyword>
<evidence type="ECO:0000313" key="1">
    <source>
        <dbReference type="EMBL" id="GFY78152.1"/>
    </source>
</evidence>
<dbReference type="EMBL" id="BMAV01022841">
    <property type="protein sequence ID" value="GFY78152.1"/>
    <property type="molecule type" value="Genomic_DNA"/>
</dbReference>
<comment type="caution">
    <text evidence="1">The sequence shown here is derived from an EMBL/GenBank/DDBJ whole genome shotgun (WGS) entry which is preliminary data.</text>
</comment>
<dbReference type="Proteomes" id="UP000886998">
    <property type="component" value="Unassembled WGS sequence"/>
</dbReference>
<proteinExistence type="predicted"/>
<organism evidence="1 2">
    <name type="scientific">Trichonephila inaurata madagascariensis</name>
    <dbReference type="NCBI Taxonomy" id="2747483"/>
    <lineage>
        <taxon>Eukaryota</taxon>
        <taxon>Metazoa</taxon>
        <taxon>Ecdysozoa</taxon>
        <taxon>Arthropoda</taxon>
        <taxon>Chelicerata</taxon>
        <taxon>Arachnida</taxon>
        <taxon>Araneae</taxon>
        <taxon>Araneomorphae</taxon>
        <taxon>Entelegynae</taxon>
        <taxon>Araneoidea</taxon>
        <taxon>Nephilidae</taxon>
        <taxon>Trichonephila</taxon>
        <taxon>Trichonephila inaurata</taxon>
    </lineage>
</organism>